<reference evidence="2" key="1">
    <citation type="submission" date="2020-08" db="EMBL/GenBank/DDBJ databases">
        <title>Ramlibacter sp. GTP1 16S ribosomal RNA gene genome sequencing and assembly.</title>
        <authorList>
            <person name="Kang M."/>
        </authorList>
    </citation>
    <scope>NUCLEOTIDE SEQUENCE</scope>
    <source>
        <strain evidence="2">GTP1</strain>
    </source>
</reference>
<evidence type="ECO:0000313" key="3">
    <source>
        <dbReference type="Proteomes" id="UP000596827"/>
    </source>
</evidence>
<gene>
    <name evidence="2" type="ORF">H8R02_18685</name>
</gene>
<evidence type="ECO:0000313" key="2">
    <source>
        <dbReference type="EMBL" id="MBC5766503.1"/>
    </source>
</evidence>
<organism evidence="2 3">
    <name type="scientific">Ramlibacter albus</name>
    <dbReference type="NCBI Taxonomy" id="2079448"/>
    <lineage>
        <taxon>Bacteria</taxon>
        <taxon>Pseudomonadati</taxon>
        <taxon>Pseudomonadota</taxon>
        <taxon>Betaproteobacteria</taxon>
        <taxon>Burkholderiales</taxon>
        <taxon>Comamonadaceae</taxon>
        <taxon>Ramlibacter</taxon>
    </lineage>
</organism>
<accession>A0A923M9X0</accession>
<comment type="caution">
    <text evidence="2">The sequence shown here is derived from an EMBL/GenBank/DDBJ whole genome shotgun (WGS) entry which is preliminary data.</text>
</comment>
<keyword evidence="3" id="KW-1185">Reference proteome</keyword>
<dbReference type="EMBL" id="JACORU010000007">
    <property type="protein sequence ID" value="MBC5766503.1"/>
    <property type="molecule type" value="Genomic_DNA"/>
</dbReference>
<sequence>MIPGNPTGAQGMTQPLLRPESKADGLSDDLAPAASEARTGIGALQPGAPAVFDSGMPAPRRR</sequence>
<feature type="region of interest" description="Disordered" evidence="1">
    <location>
        <begin position="1"/>
        <end position="62"/>
    </location>
</feature>
<protein>
    <submittedName>
        <fullName evidence="2">Uncharacterized protein</fullName>
    </submittedName>
</protein>
<dbReference type="Proteomes" id="UP000596827">
    <property type="component" value="Unassembled WGS sequence"/>
</dbReference>
<dbReference type="AlphaFoldDB" id="A0A923M9X0"/>
<name>A0A923M9X0_9BURK</name>
<evidence type="ECO:0000256" key="1">
    <source>
        <dbReference type="SAM" id="MobiDB-lite"/>
    </source>
</evidence>
<dbReference type="RefSeq" id="WP_187082995.1">
    <property type="nucleotide sequence ID" value="NZ_JACORU010000007.1"/>
</dbReference>
<proteinExistence type="predicted"/>